<comment type="caution">
    <text evidence="5">The sequence shown here is derived from an EMBL/GenBank/DDBJ whole genome shotgun (WGS) entry which is preliminary data.</text>
</comment>
<gene>
    <name evidence="5" type="ORF">IAB38_04495</name>
</gene>
<dbReference type="Proteomes" id="UP000824232">
    <property type="component" value="Unassembled WGS sequence"/>
</dbReference>
<feature type="domain" description="DUF2207" evidence="3">
    <location>
        <begin position="164"/>
        <end position="323"/>
    </location>
</feature>
<organism evidence="5 6">
    <name type="scientific">Candidatus Onthousia excrementipullorum</name>
    <dbReference type="NCBI Taxonomy" id="2840884"/>
    <lineage>
        <taxon>Bacteria</taxon>
        <taxon>Bacillati</taxon>
        <taxon>Bacillota</taxon>
        <taxon>Bacilli</taxon>
        <taxon>Candidatus Onthousia</taxon>
    </lineage>
</organism>
<dbReference type="Pfam" id="PF09972">
    <property type="entry name" value="DUF2207"/>
    <property type="match status" value="1"/>
</dbReference>
<dbReference type="InterPro" id="IPR018702">
    <property type="entry name" value="DUF2207"/>
</dbReference>
<keyword evidence="2" id="KW-0472">Membrane</keyword>
<feature type="domain" description="Predicted membrane protein YciQ-like C-terminal" evidence="4">
    <location>
        <begin position="397"/>
        <end position="688"/>
    </location>
</feature>
<proteinExistence type="predicted"/>
<feature type="transmembrane region" description="Helical" evidence="2">
    <location>
        <begin position="365"/>
        <end position="386"/>
    </location>
</feature>
<name>A0A9D1J3G8_9FIRM</name>
<reference evidence="5" key="1">
    <citation type="submission" date="2020-10" db="EMBL/GenBank/DDBJ databases">
        <authorList>
            <person name="Gilroy R."/>
        </authorList>
    </citation>
    <scope>NUCLEOTIDE SEQUENCE</scope>
    <source>
        <strain evidence="5">CHK184-20233</strain>
    </source>
</reference>
<feature type="compositionally biased region" description="Gly residues" evidence="1">
    <location>
        <begin position="737"/>
        <end position="756"/>
    </location>
</feature>
<keyword evidence="2" id="KW-0812">Transmembrane</keyword>
<feature type="transmembrane region" description="Helical" evidence="2">
    <location>
        <begin position="522"/>
        <end position="542"/>
    </location>
</feature>
<feature type="transmembrane region" description="Helical" evidence="2">
    <location>
        <begin position="574"/>
        <end position="594"/>
    </location>
</feature>
<dbReference type="InterPro" id="IPR048389">
    <property type="entry name" value="YciQ-like_C"/>
</dbReference>
<reference evidence="5" key="2">
    <citation type="journal article" date="2021" name="PeerJ">
        <title>Extensive microbial diversity within the chicken gut microbiome revealed by metagenomics and culture.</title>
        <authorList>
            <person name="Gilroy R."/>
            <person name="Ravi A."/>
            <person name="Getino M."/>
            <person name="Pursley I."/>
            <person name="Horton D.L."/>
            <person name="Alikhan N.F."/>
            <person name="Baker D."/>
            <person name="Gharbi K."/>
            <person name="Hall N."/>
            <person name="Watson M."/>
            <person name="Adriaenssens E.M."/>
            <person name="Foster-Nyarko E."/>
            <person name="Jarju S."/>
            <person name="Secka A."/>
            <person name="Antonio M."/>
            <person name="Oren A."/>
            <person name="Chaudhuri R.R."/>
            <person name="La Ragione R."/>
            <person name="Hildebrand F."/>
            <person name="Pallen M.J."/>
        </authorList>
    </citation>
    <scope>NUCLEOTIDE SEQUENCE</scope>
    <source>
        <strain evidence="5">CHK184-20233</strain>
    </source>
</reference>
<evidence type="ECO:0000256" key="1">
    <source>
        <dbReference type="SAM" id="MobiDB-lite"/>
    </source>
</evidence>
<protein>
    <submittedName>
        <fullName evidence="5">DUF2207 domain-containing protein</fullName>
    </submittedName>
</protein>
<evidence type="ECO:0000313" key="5">
    <source>
        <dbReference type="EMBL" id="HIR59290.1"/>
    </source>
</evidence>
<evidence type="ECO:0000259" key="3">
    <source>
        <dbReference type="Pfam" id="PF09972"/>
    </source>
</evidence>
<feature type="transmembrane region" description="Helical" evidence="2">
    <location>
        <begin position="606"/>
        <end position="625"/>
    </location>
</feature>
<dbReference type="Pfam" id="PF20990">
    <property type="entry name" value="DUF2207_C"/>
    <property type="match status" value="1"/>
</dbReference>
<evidence type="ECO:0000256" key="2">
    <source>
        <dbReference type="SAM" id="Phobius"/>
    </source>
</evidence>
<evidence type="ECO:0000259" key="4">
    <source>
        <dbReference type="Pfam" id="PF20990"/>
    </source>
</evidence>
<sequence>MKSRFKKILLLAIVVLSIICIYPVNTKVLSSELSYIDISDVKNLDVSDLSFSNITFKDYSDTSTKAFGLSGEVVNNSNKSITYSSRVSYYDKDYNLITEVGSSNIALTGSNQFNLMFNLDILGEYSTDDIKYYSLSININDDLLSSSSNTPSENSMYASYDYVIDNYDVNIIVNSNNTFDITETITAYFNTPKHGIFRTIPLSNKIVRLDGSTSTNRTQVTNLSVSDEYSVSRENGNYKIQIGSASRTLTGEKTYTIKYTYNLGKDPIKDYDELYYNIIGSEWDTVIGNLTFNIMMPKEFDASKLGFSKGKVGSTNNDGINYTVNGNTISGSYDGVLNKGEALTVRCELPEGYFVDAGLAVNSNIYLMFIIPIATLIISFLLWFIFGRDNRVVETVEFYPPEGFNSLEVGFLYKGKANSKDVVSLLIYLANKGYIKISDNNDESLFSKADGFKITKLKDYDGNDANERLFLGGLFKDTAVSGEVTKDELYDKFYVTTNKILDNINDKENKNKIFEKKASRKSIIVVILILISLFTTVAIPTLDYAGTGEVAITLFICAFYIPFYAVGFYSKVPLLFRIVWLGFTIFHSSVFFSTLPIKDAVTSEPIYLIGVIVGVLCLIGMILCFKFMPKRTPYGNEILGKIRGFKNFLETAEKDKLEAMVNCNPTYFYDILPFTYVLGVSDKWIKKFETINMQAPSWYDGHDAFSVAAFGTFIGSTMTSAQSVMASSSSSSSSGGSSSGGGSSGGGSGGGGGGSW</sequence>
<evidence type="ECO:0000313" key="6">
    <source>
        <dbReference type="Proteomes" id="UP000824232"/>
    </source>
</evidence>
<dbReference type="EMBL" id="DVHC01000045">
    <property type="protein sequence ID" value="HIR59290.1"/>
    <property type="molecule type" value="Genomic_DNA"/>
</dbReference>
<feature type="region of interest" description="Disordered" evidence="1">
    <location>
        <begin position="728"/>
        <end position="756"/>
    </location>
</feature>
<keyword evidence="2" id="KW-1133">Transmembrane helix</keyword>
<feature type="transmembrane region" description="Helical" evidence="2">
    <location>
        <begin position="548"/>
        <end position="567"/>
    </location>
</feature>
<accession>A0A9D1J3G8</accession>
<dbReference type="AlphaFoldDB" id="A0A9D1J3G8"/>